<accession>A0A3E1KCD3</accession>
<reference evidence="8 9" key="1">
    <citation type="submission" date="2018-08" db="EMBL/GenBank/DDBJ databases">
        <title>Wenzhouxiangella salilacus sp. nov., a novel bacterium isolated from a saline lake in Xinjiang Province, China.</title>
        <authorList>
            <person name="Han S."/>
        </authorList>
    </citation>
    <scope>NUCLEOTIDE SEQUENCE [LARGE SCALE GENOMIC DNA]</scope>
    <source>
        <strain evidence="8 9">XDB06</strain>
    </source>
</reference>
<evidence type="ECO:0000256" key="1">
    <source>
        <dbReference type="ARBA" id="ARBA00022490"/>
    </source>
</evidence>
<sequence>MPEPASALLGIDFGQRTVGLAIGHRLTGSARPLDPVRYRDTDSLMAQLDAVLGQWRPSVAVLGLPLAGDGSESDMSRRVRDFAARLARQYPDIEFRFQDERLTSHAAAQRHASRRQQGRAKRSDARRLDSVAASLILESWMAENP</sequence>
<feature type="region of interest" description="Disordered" evidence="6">
    <location>
        <begin position="104"/>
        <end position="126"/>
    </location>
</feature>
<dbReference type="GO" id="GO:0004518">
    <property type="term" value="F:nuclease activity"/>
    <property type="evidence" value="ECO:0007669"/>
    <property type="project" value="UniProtKB-KW"/>
</dbReference>
<evidence type="ECO:0000259" key="7">
    <source>
        <dbReference type="SMART" id="SM00732"/>
    </source>
</evidence>
<dbReference type="Pfam" id="PF03652">
    <property type="entry name" value="RuvX"/>
    <property type="match status" value="1"/>
</dbReference>
<dbReference type="OrthoDB" id="9796140at2"/>
<dbReference type="SUPFAM" id="SSF53098">
    <property type="entry name" value="Ribonuclease H-like"/>
    <property type="match status" value="1"/>
</dbReference>
<gene>
    <name evidence="8" type="primary">ruvX</name>
    <name evidence="8" type="ORF">DZC52_01415</name>
</gene>
<keyword evidence="9" id="KW-1185">Reference proteome</keyword>
<dbReference type="HAMAP" id="MF_00651">
    <property type="entry name" value="Nuclease_YqgF"/>
    <property type="match status" value="1"/>
</dbReference>
<dbReference type="CDD" id="cd16964">
    <property type="entry name" value="YqgF"/>
    <property type="match status" value="1"/>
</dbReference>
<comment type="similarity">
    <text evidence="5">Belongs to the YqgF HJR family.</text>
</comment>
<evidence type="ECO:0000256" key="4">
    <source>
        <dbReference type="ARBA" id="ARBA00022801"/>
    </source>
</evidence>
<dbReference type="InterPro" id="IPR006641">
    <property type="entry name" value="YqgF/RNaseH-like_dom"/>
</dbReference>
<comment type="function">
    <text evidence="5">Could be a nuclease involved in processing of the 5'-end of pre-16S rRNA.</text>
</comment>
<keyword evidence="1 5" id="KW-0963">Cytoplasm</keyword>
<feature type="domain" description="YqgF/RNase H-like" evidence="7">
    <location>
        <begin position="6"/>
        <end position="107"/>
    </location>
</feature>
<name>A0A3E1KCD3_9GAMM</name>
<keyword evidence="2 5" id="KW-0690">Ribosome biogenesis</keyword>
<dbReference type="GO" id="GO:0000967">
    <property type="term" value="P:rRNA 5'-end processing"/>
    <property type="evidence" value="ECO:0007669"/>
    <property type="project" value="UniProtKB-UniRule"/>
</dbReference>
<dbReference type="EC" id="3.1.-.-" evidence="5"/>
<dbReference type="AlphaFoldDB" id="A0A3E1KCD3"/>
<dbReference type="GO" id="GO:0005829">
    <property type="term" value="C:cytosol"/>
    <property type="evidence" value="ECO:0007669"/>
    <property type="project" value="TreeGrafter"/>
</dbReference>
<evidence type="ECO:0000313" key="8">
    <source>
        <dbReference type="EMBL" id="RFF32506.1"/>
    </source>
</evidence>
<dbReference type="InterPro" id="IPR012337">
    <property type="entry name" value="RNaseH-like_sf"/>
</dbReference>
<organism evidence="8 9">
    <name type="scientific">Wenzhouxiangella sediminis</name>
    <dbReference type="NCBI Taxonomy" id="1792836"/>
    <lineage>
        <taxon>Bacteria</taxon>
        <taxon>Pseudomonadati</taxon>
        <taxon>Pseudomonadota</taxon>
        <taxon>Gammaproteobacteria</taxon>
        <taxon>Chromatiales</taxon>
        <taxon>Wenzhouxiangellaceae</taxon>
        <taxon>Wenzhouxiangella</taxon>
    </lineage>
</organism>
<evidence type="ECO:0000313" key="9">
    <source>
        <dbReference type="Proteomes" id="UP000260351"/>
    </source>
</evidence>
<dbReference type="InterPro" id="IPR037027">
    <property type="entry name" value="YqgF/RNaseH-like_dom_sf"/>
</dbReference>
<dbReference type="GO" id="GO:0016788">
    <property type="term" value="F:hydrolase activity, acting on ester bonds"/>
    <property type="evidence" value="ECO:0007669"/>
    <property type="project" value="UniProtKB-UniRule"/>
</dbReference>
<evidence type="ECO:0000256" key="2">
    <source>
        <dbReference type="ARBA" id="ARBA00022517"/>
    </source>
</evidence>
<comment type="subcellular location">
    <subcellularLocation>
        <location evidence="5">Cytoplasm</location>
    </subcellularLocation>
</comment>
<keyword evidence="4 5" id="KW-0378">Hydrolase</keyword>
<dbReference type="EMBL" id="QUZK01000006">
    <property type="protein sequence ID" value="RFF32506.1"/>
    <property type="molecule type" value="Genomic_DNA"/>
</dbReference>
<dbReference type="SMART" id="SM00732">
    <property type="entry name" value="YqgFc"/>
    <property type="match status" value="1"/>
</dbReference>
<comment type="caution">
    <text evidence="8">The sequence shown here is derived from an EMBL/GenBank/DDBJ whole genome shotgun (WGS) entry which is preliminary data.</text>
</comment>
<dbReference type="Proteomes" id="UP000260351">
    <property type="component" value="Unassembled WGS sequence"/>
</dbReference>
<protein>
    <recommendedName>
        <fullName evidence="5">Putative pre-16S rRNA nuclease</fullName>
        <ecNumber evidence="5">3.1.-.-</ecNumber>
    </recommendedName>
</protein>
<dbReference type="NCBIfam" id="TIGR00250">
    <property type="entry name" value="RNAse_H_YqgF"/>
    <property type="match status" value="1"/>
</dbReference>
<dbReference type="RefSeq" id="WP_116649339.1">
    <property type="nucleotide sequence ID" value="NZ_QUZK01000006.1"/>
</dbReference>
<proteinExistence type="inferred from homology"/>
<evidence type="ECO:0000256" key="3">
    <source>
        <dbReference type="ARBA" id="ARBA00022722"/>
    </source>
</evidence>
<dbReference type="PANTHER" id="PTHR33317">
    <property type="entry name" value="POLYNUCLEOTIDYL TRANSFERASE, RIBONUCLEASE H-LIKE SUPERFAMILY PROTEIN"/>
    <property type="match status" value="1"/>
</dbReference>
<dbReference type="Gene3D" id="3.30.420.140">
    <property type="entry name" value="YqgF/RNase H-like domain"/>
    <property type="match status" value="1"/>
</dbReference>
<evidence type="ECO:0000256" key="6">
    <source>
        <dbReference type="SAM" id="MobiDB-lite"/>
    </source>
</evidence>
<evidence type="ECO:0000256" key="5">
    <source>
        <dbReference type="HAMAP-Rule" id="MF_00651"/>
    </source>
</evidence>
<keyword evidence="3 5" id="KW-0540">Nuclease</keyword>
<dbReference type="InterPro" id="IPR005227">
    <property type="entry name" value="YqgF"/>
</dbReference>
<dbReference type="PANTHER" id="PTHR33317:SF4">
    <property type="entry name" value="POLYNUCLEOTIDYL TRANSFERASE, RIBONUCLEASE H-LIKE SUPERFAMILY PROTEIN"/>
    <property type="match status" value="1"/>
</dbReference>
<feature type="compositionally biased region" description="Basic residues" evidence="6">
    <location>
        <begin position="111"/>
        <end position="120"/>
    </location>
</feature>